<evidence type="ECO:0000256" key="2">
    <source>
        <dbReference type="SAM" id="MobiDB-lite"/>
    </source>
</evidence>
<keyword evidence="1" id="KW-0175">Coiled coil</keyword>
<organism evidence="3 4">
    <name type="scientific">Colletotrichum sojae</name>
    <dbReference type="NCBI Taxonomy" id="2175907"/>
    <lineage>
        <taxon>Eukaryota</taxon>
        <taxon>Fungi</taxon>
        <taxon>Dikarya</taxon>
        <taxon>Ascomycota</taxon>
        <taxon>Pezizomycotina</taxon>
        <taxon>Sordariomycetes</taxon>
        <taxon>Hypocreomycetidae</taxon>
        <taxon>Glomerellales</taxon>
        <taxon>Glomerellaceae</taxon>
        <taxon>Colletotrichum</taxon>
        <taxon>Colletotrichum orchidearum species complex</taxon>
    </lineage>
</organism>
<accession>A0A8H6JL71</accession>
<feature type="coiled-coil region" evidence="1">
    <location>
        <begin position="304"/>
        <end position="338"/>
    </location>
</feature>
<evidence type="ECO:0000256" key="1">
    <source>
        <dbReference type="SAM" id="Coils"/>
    </source>
</evidence>
<evidence type="ECO:0000313" key="3">
    <source>
        <dbReference type="EMBL" id="KAF6814843.1"/>
    </source>
</evidence>
<protein>
    <submittedName>
        <fullName evidence="3">Ubiquinol-cytochrome-c reductase cytochrome c1</fullName>
    </submittedName>
</protein>
<feature type="region of interest" description="Disordered" evidence="2">
    <location>
        <begin position="358"/>
        <end position="394"/>
    </location>
</feature>
<gene>
    <name evidence="3" type="ORF">CSOJ01_03854</name>
</gene>
<evidence type="ECO:0000313" key="4">
    <source>
        <dbReference type="Proteomes" id="UP000652219"/>
    </source>
</evidence>
<dbReference type="Proteomes" id="UP000652219">
    <property type="component" value="Unassembled WGS sequence"/>
</dbReference>
<name>A0A8H6JL71_9PEZI</name>
<dbReference type="AlphaFoldDB" id="A0A8H6JL71"/>
<sequence>MTYTKDERQRVYTTCRAIFSGNAALLRKPKTVRKELINNQKPLEHLFHEFGEARLTEIARQLLESRIFESDLRAKVEFPDLFRTSALQDAQREASEADAAKSLAGVLGELARDENEDGNAVDADDAGLIPKPVLEELGDITQGPPVTTSSAGGIPSLYPSYVPYSAQHSILNTAQQVLEESCFDFAAKWFPELVREKGWECASAVELTKWVKVFKKKLPQLPPHATAPTAGFSVEAALFAVHPLRHTAVHRVSTTAREISSMLHSALRLTETLRDVSRAALLEELASEVDNKIKAMDLSKNVLENRATAQMEEIRLRREALDREEKRLLEDMVQQDREQKALIGRLLESSVREIFDEGMKIPQQEESDSADAKDEADVDDSSCNGVNGVTKDKGHLEEAKNALDFGFPLTWPQR</sequence>
<proteinExistence type="predicted"/>
<keyword evidence="4" id="KW-1185">Reference proteome</keyword>
<dbReference type="EMBL" id="WIGN01000040">
    <property type="protein sequence ID" value="KAF6814843.1"/>
    <property type="molecule type" value="Genomic_DNA"/>
</dbReference>
<comment type="caution">
    <text evidence="3">The sequence shown here is derived from an EMBL/GenBank/DDBJ whole genome shotgun (WGS) entry which is preliminary data.</text>
</comment>
<reference evidence="3 4" key="1">
    <citation type="journal article" date="2020" name="Phytopathology">
        <title>Genome Sequence Resources of Colletotrichum truncatum, C. plurivorum, C. musicola, and C. sojae: Four Species Pathogenic to Soybean (Glycine max).</title>
        <authorList>
            <person name="Rogerio F."/>
            <person name="Boufleur T.R."/>
            <person name="Ciampi-Guillardi M."/>
            <person name="Sukno S.A."/>
            <person name="Thon M.R."/>
            <person name="Massola Junior N.S."/>
            <person name="Baroncelli R."/>
        </authorList>
    </citation>
    <scope>NUCLEOTIDE SEQUENCE [LARGE SCALE GENOMIC DNA]</scope>
    <source>
        <strain evidence="3 4">LFN0009</strain>
    </source>
</reference>